<name>A0AAU8B9E0_9CAUD</name>
<organism evidence="1">
    <name type="scientific">Methanobrevibacter smithii tailed virus 1</name>
    <dbReference type="NCBI Taxonomy" id="3148917"/>
    <lineage>
        <taxon>Viruses</taxon>
        <taxon>Duplodnaviria</taxon>
        <taxon>Heunggongvirae</taxon>
        <taxon>Uroviricota</taxon>
        <taxon>Caudoviricetes</taxon>
        <taxon>Methanobavirales</taxon>
        <taxon>Usuviridae</taxon>
        <taxon>Manusuvirus</taxon>
        <taxon>Manusuvirus methanobrevibacteri</taxon>
    </lineage>
</organism>
<evidence type="ECO:0000313" key="1">
    <source>
        <dbReference type="EMBL" id="XCD08671.1"/>
    </source>
</evidence>
<sequence>MKKEDEEHIILRWQLMWFRISLFADEFVKFAEKVRMRCGVPEPSQRQPVRNKKEIQK</sequence>
<accession>A0AAU8B9E0</accession>
<reference evidence="1" key="1">
    <citation type="submission" date="2024-03" db="EMBL/GenBank/DDBJ databases">
        <title>Archaeal virus exists in stable equilibrium with its dominant human gut methanogen host.</title>
        <authorList>
            <person name="Baquero D.P."/>
            <person name="Medvedeva S."/>
            <person name="Martin-Gallausiaux C."/>
            <person name="Pende N."/>
            <person name="Sartori-Rupp A."/>
            <person name="Tachon S."/>
            <person name="Pedron T."/>
            <person name="Debarbieux L."/>
            <person name="Borrel G."/>
            <person name="Gribaldo S."/>
            <person name="Krupovic M."/>
        </authorList>
    </citation>
    <scope>NUCLEOTIDE SEQUENCE</scope>
</reference>
<dbReference type="EMBL" id="PP537965">
    <property type="protein sequence ID" value="XCD08671.1"/>
    <property type="molecule type" value="Genomic_DNA"/>
</dbReference>
<protein>
    <submittedName>
        <fullName evidence="1">Uncharacterized protein</fullName>
    </submittedName>
</protein>
<proteinExistence type="predicted"/>